<dbReference type="InterPro" id="IPR009577">
    <property type="entry name" value="Sm_multidrug_ex"/>
</dbReference>
<dbReference type="PANTHER" id="PTHR36007">
    <property type="entry name" value="TRANSPORT PROTEIN-RELATED"/>
    <property type="match status" value="1"/>
</dbReference>
<dbReference type="EMBL" id="JABXWR010000001">
    <property type="protein sequence ID" value="NVO67874.1"/>
    <property type="molecule type" value="Genomic_DNA"/>
</dbReference>
<feature type="transmembrane region" description="Helical" evidence="1">
    <location>
        <begin position="91"/>
        <end position="119"/>
    </location>
</feature>
<dbReference type="AlphaFoldDB" id="A0A7K4HRF7"/>
<dbReference type="Proteomes" id="UP000570823">
    <property type="component" value="Unassembled WGS sequence"/>
</dbReference>
<keyword evidence="1" id="KW-0812">Transmembrane</keyword>
<keyword evidence="3" id="KW-1185">Reference proteome</keyword>
<evidence type="ECO:0000256" key="1">
    <source>
        <dbReference type="SAM" id="Phobius"/>
    </source>
</evidence>
<name>A0A7K4HRF7_9EURY</name>
<keyword evidence="1" id="KW-1133">Transmembrane helix</keyword>
<sequence length="159" mass="17254">MDLIATTLLAVQSALPFWESRYAIPLAIQGGYPPPAAFAVGFVSNLAVVVVLLLLLEPVSDFLSAHSKIFARFFDWLFTRTRRHTERFERWGALALVPFVAVPIPVTGSWTACAAAFVFGIRFRYALPAIAAGMIVAITITTITMLGITIIQGIPGGYP</sequence>
<dbReference type="OrthoDB" id="116567at2157"/>
<feature type="transmembrane region" description="Helical" evidence="1">
    <location>
        <begin position="125"/>
        <end position="151"/>
    </location>
</feature>
<accession>A0A7K4HRF7</accession>
<feature type="transmembrane region" description="Helical" evidence="1">
    <location>
        <begin position="32"/>
        <end position="56"/>
    </location>
</feature>
<evidence type="ECO:0000313" key="2">
    <source>
        <dbReference type="EMBL" id="NVO67874.1"/>
    </source>
</evidence>
<reference evidence="2 3" key="1">
    <citation type="submission" date="2020-06" db="EMBL/GenBank/DDBJ databases">
        <title>Methanofollis fontis sp. nov., a methanogen isolated from marine sediments near a cold seep at Four-Way Closure Ridge offshore southwestern Taiwan.</title>
        <authorList>
            <person name="Chen S.-C."/>
            <person name="Teng N.-H."/>
            <person name="Lin Y.-S."/>
            <person name="Lai M.-C."/>
            <person name="Chen H.-H."/>
            <person name="Wang C.-C."/>
        </authorList>
    </citation>
    <scope>NUCLEOTIDE SEQUENCE [LARGE SCALE GENOMIC DNA]</scope>
    <source>
        <strain evidence="2 3">DSM 2702</strain>
    </source>
</reference>
<evidence type="ECO:0000313" key="3">
    <source>
        <dbReference type="Proteomes" id="UP000570823"/>
    </source>
</evidence>
<organism evidence="2 3">
    <name type="scientific">Methanofollis tationis</name>
    <dbReference type="NCBI Taxonomy" id="81417"/>
    <lineage>
        <taxon>Archaea</taxon>
        <taxon>Methanobacteriati</taxon>
        <taxon>Methanobacteriota</taxon>
        <taxon>Stenosarchaea group</taxon>
        <taxon>Methanomicrobia</taxon>
        <taxon>Methanomicrobiales</taxon>
        <taxon>Methanomicrobiaceae</taxon>
        <taxon>Methanofollis</taxon>
    </lineage>
</organism>
<dbReference type="PANTHER" id="PTHR36007:SF2">
    <property type="entry name" value="TRANSPORT PROTEIN-RELATED"/>
    <property type="match status" value="1"/>
</dbReference>
<protein>
    <submittedName>
        <fullName evidence="2">Small multi-drug export protein</fullName>
    </submittedName>
</protein>
<proteinExistence type="predicted"/>
<keyword evidence="1" id="KW-0472">Membrane</keyword>
<gene>
    <name evidence="2" type="ORF">HWN36_11300</name>
</gene>
<dbReference type="RefSeq" id="WP_176789479.1">
    <property type="nucleotide sequence ID" value="NZ_JABXWR010000001.1"/>
</dbReference>
<comment type="caution">
    <text evidence="2">The sequence shown here is derived from an EMBL/GenBank/DDBJ whole genome shotgun (WGS) entry which is preliminary data.</text>
</comment>
<dbReference type="Pfam" id="PF06695">
    <property type="entry name" value="Sm_multidrug_ex"/>
    <property type="match status" value="1"/>
</dbReference>